<organism evidence="9 10">
    <name type="scientific">Mycolicibacterium brisbanense</name>
    <dbReference type="NCBI Taxonomy" id="146020"/>
    <lineage>
        <taxon>Bacteria</taxon>
        <taxon>Bacillati</taxon>
        <taxon>Actinomycetota</taxon>
        <taxon>Actinomycetes</taxon>
        <taxon>Mycobacteriales</taxon>
        <taxon>Mycobacteriaceae</taxon>
        <taxon>Mycolicibacterium</taxon>
    </lineage>
</organism>
<keyword evidence="10" id="KW-1185">Reference proteome</keyword>
<feature type="transmembrane region" description="Helical" evidence="7">
    <location>
        <begin position="72"/>
        <end position="89"/>
    </location>
</feature>
<feature type="transmembrane region" description="Helical" evidence="7">
    <location>
        <begin position="448"/>
        <end position="470"/>
    </location>
</feature>
<dbReference type="Gene3D" id="1.20.1720.10">
    <property type="entry name" value="Multidrug resistance protein D"/>
    <property type="match status" value="1"/>
</dbReference>
<feature type="transmembrane region" description="Helical" evidence="7">
    <location>
        <begin position="182"/>
        <end position="204"/>
    </location>
</feature>
<dbReference type="GO" id="GO:0005886">
    <property type="term" value="C:plasma membrane"/>
    <property type="evidence" value="ECO:0007669"/>
    <property type="project" value="UniProtKB-SubCell"/>
</dbReference>
<keyword evidence="5 7" id="KW-1133">Transmembrane helix</keyword>
<feature type="transmembrane region" description="Helical" evidence="7">
    <location>
        <begin position="29"/>
        <end position="52"/>
    </location>
</feature>
<dbReference type="EMBL" id="BCSX01000033">
    <property type="protein sequence ID" value="GAS89555.1"/>
    <property type="molecule type" value="Genomic_DNA"/>
</dbReference>
<dbReference type="CDD" id="cd17321">
    <property type="entry name" value="MFS_MMR_MDR_like"/>
    <property type="match status" value="1"/>
</dbReference>
<feature type="transmembrane region" description="Helical" evidence="7">
    <location>
        <begin position="216"/>
        <end position="236"/>
    </location>
</feature>
<evidence type="ECO:0000313" key="9">
    <source>
        <dbReference type="EMBL" id="GAS89555.1"/>
    </source>
</evidence>
<keyword evidence="3" id="KW-1003">Cell membrane</keyword>
<evidence type="ECO:0000256" key="2">
    <source>
        <dbReference type="ARBA" id="ARBA00022448"/>
    </source>
</evidence>
<feature type="transmembrane region" description="Helical" evidence="7">
    <location>
        <begin position="414"/>
        <end position="436"/>
    </location>
</feature>
<dbReference type="Proteomes" id="UP000069620">
    <property type="component" value="Unassembled WGS sequence"/>
</dbReference>
<dbReference type="RefSeq" id="WP_084388541.1">
    <property type="nucleotide sequence ID" value="NZ_BCSX01000033.1"/>
</dbReference>
<dbReference type="GO" id="GO:0022857">
    <property type="term" value="F:transmembrane transporter activity"/>
    <property type="evidence" value="ECO:0007669"/>
    <property type="project" value="InterPro"/>
</dbReference>
<dbReference type="InterPro" id="IPR011701">
    <property type="entry name" value="MFS"/>
</dbReference>
<keyword evidence="6 7" id="KW-0472">Membrane</keyword>
<feature type="transmembrane region" description="Helical" evidence="7">
    <location>
        <begin position="121"/>
        <end position="142"/>
    </location>
</feature>
<dbReference type="InterPro" id="IPR036259">
    <property type="entry name" value="MFS_trans_sf"/>
</dbReference>
<evidence type="ECO:0000256" key="3">
    <source>
        <dbReference type="ARBA" id="ARBA00022475"/>
    </source>
</evidence>
<reference evidence="10" key="2">
    <citation type="submission" date="2016-02" db="EMBL/GenBank/DDBJ databases">
        <title>Draft genome sequence of five rapidly growing Mycobacterium species.</title>
        <authorList>
            <person name="Katahira K."/>
            <person name="Gotou Y."/>
            <person name="Iida K."/>
            <person name="Ogura Y."/>
            <person name="Hayashi T."/>
        </authorList>
    </citation>
    <scope>NUCLEOTIDE SEQUENCE [LARGE SCALE GENOMIC DNA]</scope>
    <source>
        <strain evidence="10">JCM15654</strain>
    </source>
</reference>
<feature type="transmembrane region" description="Helical" evidence="7">
    <location>
        <begin position="96"/>
        <end position="115"/>
    </location>
</feature>
<dbReference type="Pfam" id="PF07690">
    <property type="entry name" value="MFS_1"/>
    <property type="match status" value="1"/>
</dbReference>
<protein>
    <submittedName>
        <fullName evidence="9">Permease, MFS superfamily</fullName>
    </submittedName>
</protein>
<sequence>MDDTGSEHGRGDPQGTPPRVPLASPAARWLVAAAVLGSGIAFLDSTVVNVALPAIGRDLNTGLTGQQWVLDGYLLSLSALLLAGGAAGDRYGRRRVFLGGLAVFTVASVVCGLAPTVGWLIAARIVQGVGAAALVPGSLAMIDVGIRNEDRAQAVGLWAGMSGVTSALGPFIGGWLVDSASWRWVFLLNVPLAVAAIWITVRHVPESRATTIHGHPDLAGAAAVMIGLAGVIYPLIEVPSHGWTAAALTAVAVGVLGLLVFAVIETRVQAPLLPLGMFRSRQFSGANLTTFAVYAALGGALFLLTLQLQQSLHYSALVAGVATLPITVIMLIGSPWAGSIAQRTGPRLPMTVGPLVAAAGLALMARITPGASYLSAVLPAVVVFGVGLMITVTPLTAAVLAAVPESQAGTASGVNNAVARLAGLLAVAMLPVAAGINPGVGEPLGHGFSTAMVIAAAASACGGIVAAVTIRTGADVAHHVLAGTSQACQHPCTKSADSGARRRN</sequence>
<feature type="transmembrane region" description="Helical" evidence="7">
    <location>
        <begin position="373"/>
        <end position="402"/>
    </location>
</feature>
<dbReference type="PRINTS" id="PR01036">
    <property type="entry name" value="TCRTETB"/>
</dbReference>
<evidence type="ECO:0000313" key="10">
    <source>
        <dbReference type="Proteomes" id="UP000069620"/>
    </source>
</evidence>
<dbReference type="Gene3D" id="1.20.1250.20">
    <property type="entry name" value="MFS general substrate transporter like domains"/>
    <property type="match status" value="1"/>
</dbReference>
<evidence type="ECO:0000256" key="5">
    <source>
        <dbReference type="ARBA" id="ARBA00022989"/>
    </source>
</evidence>
<name>A0A117I661_9MYCO</name>
<comment type="caution">
    <text evidence="9">The sequence shown here is derived from an EMBL/GenBank/DDBJ whole genome shotgun (WGS) entry which is preliminary data.</text>
</comment>
<dbReference type="OrthoDB" id="7375466at2"/>
<feature type="transmembrane region" description="Helical" evidence="7">
    <location>
        <begin position="242"/>
        <end position="264"/>
    </location>
</feature>
<feature type="transmembrane region" description="Helical" evidence="7">
    <location>
        <begin position="285"/>
        <end position="306"/>
    </location>
</feature>
<dbReference type="SUPFAM" id="SSF103473">
    <property type="entry name" value="MFS general substrate transporter"/>
    <property type="match status" value="1"/>
</dbReference>
<keyword evidence="4 7" id="KW-0812">Transmembrane</keyword>
<keyword evidence="2" id="KW-0813">Transport</keyword>
<evidence type="ECO:0000256" key="7">
    <source>
        <dbReference type="SAM" id="Phobius"/>
    </source>
</evidence>
<feature type="transmembrane region" description="Helical" evidence="7">
    <location>
        <begin position="348"/>
        <end position="367"/>
    </location>
</feature>
<evidence type="ECO:0000256" key="4">
    <source>
        <dbReference type="ARBA" id="ARBA00022692"/>
    </source>
</evidence>
<dbReference type="AlphaFoldDB" id="A0A117I661"/>
<accession>A0A117I661</accession>
<dbReference type="PANTHER" id="PTHR42718">
    <property type="entry name" value="MAJOR FACILITATOR SUPERFAMILY MULTIDRUG TRANSPORTER MFSC"/>
    <property type="match status" value="1"/>
</dbReference>
<dbReference type="PROSITE" id="PS50850">
    <property type="entry name" value="MFS"/>
    <property type="match status" value="1"/>
</dbReference>
<feature type="transmembrane region" description="Helical" evidence="7">
    <location>
        <begin position="154"/>
        <end position="176"/>
    </location>
</feature>
<dbReference type="NCBIfam" id="TIGR00711">
    <property type="entry name" value="efflux_EmrB"/>
    <property type="match status" value="1"/>
</dbReference>
<feature type="transmembrane region" description="Helical" evidence="7">
    <location>
        <begin position="312"/>
        <end position="336"/>
    </location>
</feature>
<comment type="subcellular location">
    <subcellularLocation>
        <location evidence="1">Cell membrane</location>
        <topology evidence="1">Multi-pass membrane protein</topology>
    </subcellularLocation>
</comment>
<feature type="domain" description="Major facilitator superfamily (MFS) profile" evidence="8">
    <location>
        <begin position="30"/>
        <end position="474"/>
    </location>
</feature>
<evidence type="ECO:0000259" key="8">
    <source>
        <dbReference type="PROSITE" id="PS50850"/>
    </source>
</evidence>
<evidence type="ECO:0000256" key="6">
    <source>
        <dbReference type="ARBA" id="ARBA00023136"/>
    </source>
</evidence>
<evidence type="ECO:0000256" key="1">
    <source>
        <dbReference type="ARBA" id="ARBA00004651"/>
    </source>
</evidence>
<gene>
    <name evidence="9" type="ORF">RMCB_3651</name>
</gene>
<dbReference type="PANTHER" id="PTHR42718:SF42">
    <property type="entry name" value="EXPORT PROTEIN"/>
    <property type="match status" value="1"/>
</dbReference>
<dbReference type="InterPro" id="IPR020846">
    <property type="entry name" value="MFS_dom"/>
</dbReference>
<proteinExistence type="predicted"/>
<dbReference type="InterPro" id="IPR004638">
    <property type="entry name" value="EmrB-like"/>
</dbReference>
<reference evidence="10" key="1">
    <citation type="journal article" date="2016" name="Genome Announc.">
        <title>Draft Genome Sequences of Five Rapidly Growing Mycobacterium Species, M. thermoresistibile, M. fortuitum subsp. acetamidolyticum, M. canariasense, M. brisbanense, and M. novocastrense.</title>
        <authorList>
            <person name="Katahira K."/>
            <person name="Ogura Y."/>
            <person name="Gotoh Y."/>
            <person name="Hayashi T."/>
        </authorList>
    </citation>
    <scope>NUCLEOTIDE SEQUENCE [LARGE SCALE GENOMIC DNA]</scope>
    <source>
        <strain evidence="10">JCM15654</strain>
    </source>
</reference>